<keyword evidence="8" id="KW-1185">Reference proteome</keyword>
<dbReference type="SMART" id="SM00220">
    <property type="entry name" value="S_TKc"/>
    <property type="match status" value="1"/>
</dbReference>
<gene>
    <name evidence="7" type="ORF">BB561_001193</name>
</gene>
<dbReference type="GO" id="GO:0000045">
    <property type="term" value="P:autophagosome assembly"/>
    <property type="evidence" value="ECO:0007669"/>
    <property type="project" value="TreeGrafter"/>
</dbReference>
<dbReference type="PANTHER" id="PTHR24348:SF22">
    <property type="entry name" value="NON-SPECIFIC SERINE_THREONINE PROTEIN KINASE"/>
    <property type="match status" value="1"/>
</dbReference>
<dbReference type="PROSITE" id="PS50011">
    <property type="entry name" value="PROTEIN_KINASE_DOM"/>
    <property type="match status" value="1"/>
</dbReference>
<dbReference type="GO" id="GO:0005524">
    <property type="term" value="F:ATP binding"/>
    <property type="evidence" value="ECO:0007669"/>
    <property type="project" value="UniProtKB-KW"/>
</dbReference>
<evidence type="ECO:0000313" key="8">
    <source>
        <dbReference type="Proteomes" id="UP000245383"/>
    </source>
</evidence>
<evidence type="ECO:0000256" key="4">
    <source>
        <dbReference type="ARBA" id="ARBA00022777"/>
    </source>
</evidence>
<dbReference type="EC" id="2.7.11.1" evidence="1"/>
<evidence type="ECO:0000256" key="1">
    <source>
        <dbReference type="ARBA" id="ARBA00012513"/>
    </source>
</evidence>
<evidence type="ECO:0000256" key="2">
    <source>
        <dbReference type="ARBA" id="ARBA00022679"/>
    </source>
</evidence>
<dbReference type="STRING" id="133385.A0A2T9YVV3"/>
<dbReference type="OrthoDB" id="541276at2759"/>
<evidence type="ECO:0000313" key="7">
    <source>
        <dbReference type="EMBL" id="PVU96416.1"/>
    </source>
</evidence>
<dbReference type="InterPro" id="IPR008271">
    <property type="entry name" value="Ser/Thr_kinase_AS"/>
</dbReference>
<dbReference type="GO" id="GO:0005829">
    <property type="term" value="C:cytosol"/>
    <property type="evidence" value="ECO:0007669"/>
    <property type="project" value="TreeGrafter"/>
</dbReference>
<dbReference type="PROSITE" id="PS00108">
    <property type="entry name" value="PROTEIN_KINASE_ST"/>
    <property type="match status" value="1"/>
</dbReference>
<dbReference type="GO" id="GO:0004674">
    <property type="term" value="F:protein serine/threonine kinase activity"/>
    <property type="evidence" value="ECO:0007669"/>
    <property type="project" value="UniProtKB-EC"/>
</dbReference>
<dbReference type="GO" id="GO:0005776">
    <property type="term" value="C:autophagosome"/>
    <property type="evidence" value="ECO:0007669"/>
    <property type="project" value="TreeGrafter"/>
</dbReference>
<sequence length="359" mass="41039">MLSVKYRDDCKKVGNIITCRNKEYRIVDQVGKGSYGPIYLAKYVAKPNLYFAVKCLTKSEESNPSEAVKRRDILHQKEIEIHNLLSGNKNIVGLEFICATPMNYYLGMEYCSYGDLYDAITSSENNIHNNNKIHPYRNLRGNVAMIKDIFLQILDSVMYCHSNNVYHRDLKPENVLIGQDGTIKLADFGLATRDFWSSEYGCGSSFYMSPEIHDKNFCINNKMFSYFSESGTPMYCPAFSDVWSLGIIFINLCFGRNPWKLANATDNTFIEFMRNPKVLYYLFPLSQECFTIIMSMLQLDPAKRTTLHNLHKMVSISTNFFKFQEPSKANSGKTQNSNGKKQWDISLAVENPGPGAIQT</sequence>
<protein>
    <recommendedName>
        <fullName evidence="1">non-specific serine/threonine protein kinase</fullName>
        <ecNumber evidence="1">2.7.11.1</ecNumber>
    </recommendedName>
</protein>
<dbReference type="Pfam" id="PF00069">
    <property type="entry name" value="Pkinase"/>
    <property type="match status" value="1"/>
</dbReference>
<evidence type="ECO:0000256" key="5">
    <source>
        <dbReference type="ARBA" id="ARBA00022840"/>
    </source>
</evidence>
<keyword evidence="5" id="KW-0067">ATP-binding</keyword>
<dbReference type="PANTHER" id="PTHR24348">
    <property type="entry name" value="SERINE/THREONINE-PROTEIN KINASE UNC-51-RELATED"/>
    <property type="match status" value="1"/>
</dbReference>
<keyword evidence="4" id="KW-0418">Kinase</keyword>
<organism evidence="7 8">
    <name type="scientific">Smittium simulii</name>
    <dbReference type="NCBI Taxonomy" id="133385"/>
    <lineage>
        <taxon>Eukaryota</taxon>
        <taxon>Fungi</taxon>
        <taxon>Fungi incertae sedis</taxon>
        <taxon>Zoopagomycota</taxon>
        <taxon>Kickxellomycotina</taxon>
        <taxon>Harpellomycetes</taxon>
        <taxon>Harpellales</taxon>
        <taxon>Legeriomycetaceae</taxon>
        <taxon>Smittium</taxon>
    </lineage>
</organism>
<accession>A0A2T9YVV3</accession>
<dbReference type="SUPFAM" id="SSF56112">
    <property type="entry name" value="Protein kinase-like (PK-like)"/>
    <property type="match status" value="1"/>
</dbReference>
<dbReference type="GO" id="GO:0010506">
    <property type="term" value="P:regulation of autophagy"/>
    <property type="evidence" value="ECO:0007669"/>
    <property type="project" value="InterPro"/>
</dbReference>
<keyword evidence="2" id="KW-0808">Transferase</keyword>
<feature type="domain" description="Protein kinase" evidence="6">
    <location>
        <begin position="24"/>
        <end position="321"/>
    </location>
</feature>
<dbReference type="InterPro" id="IPR011009">
    <property type="entry name" value="Kinase-like_dom_sf"/>
</dbReference>
<reference evidence="7 8" key="1">
    <citation type="journal article" date="2018" name="MBio">
        <title>Comparative Genomics Reveals the Core Gene Toolbox for the Fungus-Insect Symbiosis.</title>
        <authorList>
            <person name="Wang Y."/>
            <person name="Stata M."/>
            <person name="Wang W."/>
            <person name="Stajich J.E."/>
            <person name="White M.M."/>
            <person name="Moncalvo J.M."/>
        </authorList>
    </citation>
    <scope>NUCLEOTIDE SEQUENCE [LARGE SCALE GENOMIC DNA]</scope>
    <source>
        <strain evidence="7 8">SWE-8-4</strain>
    </source>
</reference>
<dbReference type="AlphaFoldDB" id="A0A2T9YVV3"/>
<proteinExistence type="predicted"/>
<evidence type="ECO:0000259" key="6">
    <source>
        <dbReference type="PROSITE" id="PS50011"/>
    </source>
</evidence>
<dbReference type="InterPro" id="IPR045269">
    <property type="entry name" value="Atg1-like"/>
</dbReference>
<name>A0A2T9YVV3_9FUNG</name>
<comment type="caution">
    <text evidence="7">The sequence shown here is derived from an EMBL/GenBank/DDBJ whole genome shotgun (WGS) entry which is preliminary data.</text>
</comment>
<keyword evidence="3" id="KW-0547">Nucleotide-binding</keyword>
<dbReference type="EMBL" id="MBFR01000033">
    <property type="protein sequence ID" value="PVU96416.1"/>
    <property type="molecule type" value="Genomic_DNA"/>
</dbReference>
<dbReference type="GO" id="GO:0000407">
    <property type="term" value="C:phagophore assembly site"/>
    <property type="evidence" value="ECO:0007669"/>
    <property type="project" value="TreeGrafter"/>
</dbReference>
<dbReference type="GO" id="GO:0016020">
    <property type="term" value="C:membrane"/>
    <property type="evidence" value="ECO:0007669"/>
    <property type="project" value="TreeGrafter"/>
</dbReference>
<dbReference type="InterPro" id="IPR000719">
    <property type="entry name" value="Prot_kinase_dom"/>
</dbReference>
<dbReference type="Proteomes" id="UP000245383">
    <property type="component" value="Unassembled WGS sequence"/>
</dbReference>
<dbReference type="Gene3D" id="1.10.510.10">
    <property type="entry name" value="Transferase(Phosphotransferase) domain 1"/>
    <property type="match status" value="1"/>
</dbReference>
<evidence type="ECO:0000256" key="3">
    <source>
        <dbReference type="ARBA" id="ARBA00022741"/>
    </source>
</evidence>